<evidence type="ECO:0000256" key="1">
    <source>
        <dbReference type="SAM" id="Phobius"/>
    </source>
</evidence>
<proteinExistence type="predicted"/>
<evidence type="ECO:0000313" key="2">
    <source>
        <dbReference type="EMBL" id="CAE1237108.1"/>
    </source>
</evidence>
<reference evidence="2" key="1">
    <citation type="submission" date="2021-01" db="EMBL/GenBank/DDBJ databases">
        <authorList>
            <person name="Li R."/>
            <person name="Bekaert M."/>
        </authorList>
    </citation>
    <scope>NUCLEOTIDE SEQUENCE</scope>
    <source>
        <strain evidence="2">Farmed</strain>
    </source>
</reference>
<gene>
    <name evidence="2" type="ORF">SPHA_20579</name>
</gene>
<name>A0A812BMT8_ACAPH</name>
<dbReference type="EMBL" id="CAHIKZ030000755">
    <property type="protein sequence ID" value="CAE1237108.1"/>
    <property type="molecule type" value="Genomic_DNA"/>
</dbReference>
<dbReference type="AlphaFoldDB" id="A0A812BMT8"/>
<feature type="transmembrane region" description="Helical" evidence="1">
    <location>
        <begin position="52"/>
        <end position="72"/>
    </location>
</feature>
<dbReference type="Proteomes" id="UP000597762">
    <property type="component" value="Unassembled WGS sequence"/>
</dbReference>
<evidence type="ECO:0000313" key="3">
    <source>
        <dbReference type="Proteomes" id="UP000597762"/>
    </source>
</evidence>
<organism evidence="2 3">
    <name type="scientific">Acanthosepion pharaonis</name>
    <name type="common">Pharaoh cuttlefish</name>
    <name type="synonym">Sepia pharaonis</name>
    <dbReference type="NCBI Taxonomy" id="158019"/>
    <lineage>
        <taxon>Eukaryota</taxon>
        <taxon>Metazoa</taxon>
        <taxon>Spiralia</taxon>
        <taxon>Lophotrochozoa</taxon>
        <taxon>Mollusca</taxon>
        <taxon>Cephalopoda</taxon>
        <taxon>Coleoidea</taxon>
        <taxon>Decapodiformes</taxon>
        <taxon>Sepiida</taxon>
        <taxon>Sepiina</taxon>
        <taxon>Sepiidae</taxon>
        <taxon>Acanthosepion</taxon>
    </lineage>
</organism>
<protein>
    <submittedName>
        <fullName evidence="2">Uncharacterized protein</fullName>
    </submittedName>
</protein>
<sequence>MRSGRSGRSRPVCSCLCSFSLSRVSPRYLRVSLLWTPVQRLRRLDFNYRSKLFHIVLLGVVVFTSGIYLFAIPSSAHWPSCDKKETLTFLNESRWSLSFTSSADEKFNYFLPVFFPIRKKQQKKCPFFHLPSPGHWYTFSLSEFSVFLSSIFFSQLKTNILFFHFPSSGHRYIFSLSEIRSFRRFWPALSKWLRITCSIQLFLTFWKLGGS</sequence>
<comment type="caution">
    <text evidence="2">The sequence shown here is derived from an EMBL/GenBank/DDBJ whole genome shotgun (WGS) entry which is preliminary data.</text>
</comment>
<keyword evidence="3" id="KW-1185">Reference proteome</keyword>
<keyword evidence="1" id="KW-0812">Transmembrane</keyword>
<keyword evidence="1" id="KW-1133">Transmembrane helix</keyword>
<keyword evidence="1" id="KW-0472">Membrane</keyword>
<accession>A0A812BMT8</accession>